<protein>
    <submittedName>
        <fullName evidence="1">Uncharacterized protein</fullName>
    </submittedName>
</protein>
<evidence type="ECO:0000313" key="1">
    <source>
        <dbReference type="EMBL" id="MDQ0255425.1"/>
    </source>
</evidence>
<keyword evidence="2" id="KW-1185">Reference proteome</keyword>
<gene>
    <name evidence="1" type="ORF">J2S74_002807</name>
</gene>
<evidence type="ECO:0000313" key="2">
    <source>
        <dbReference type="Proteomes" id="UP001230005"/>
    </source>
</evidence>
<comment type="caution">
    <text evidence="1">The sequence shown here is derived from an EMBL/GenBank/DDBJ whole genome shotgun (WGS) entry which is preliminary data.</text>
</comment>
<accession>A0ABT9ZWU1</accession>
<dbReference type="EMBL" id="JAUSUG010000010">
    <property type="protein sequence ID" value="MDQ0255425.1"/>
    <property type="molecule type" value="Genomic_DNA"/>
</dbReference>
<reference evidence="1 2" key="1">
    <citation type="submission" date="2023-07" db="EMBL/GenBank/DDBJ databases">
        <title>Genomic Encyclopedia of Type Strains, Phase IV (KMG-IV): sequencing the most valuable type-strain genomes for metagenomic binning, comparative biology and taxonomic classification.</title>
        <authorList>
            <person name="Goeker M."/>
        </authorList>
    </citation>
    <scope>NUCLEOTIDE SEQUENCE [LARGE SCALE GENOMIC DNA]</scope>
    <source>
        <strain evidence="1 2">DSM 9768</strain>
    </source>
</reference>
<name>A0ABT9ZWU1_9BACI</name>
<sequence length="181" mass="20606">MLTTEVIYKKDGMLNTLLQSFGFHLNNGEYSLALPTTKRKLKLIPYQDKKTLKLTFPENVSMKDCQIIYEIIYTLSEELQGNVKDENALLGYDNAGQKVFIYHGFPNWSDYINEAKHKSLEGQMVSVSHGEEILGEGMLLTYDKKEDTSNGTIFISCDILTKSGEQSFFGENIEVTPITQW</sequence>
<organism evidence="1 2">
    <name type="scientific">Evansella vedderi</name>
    <dbReference type="NCBI Taxonomy" id="38282"/>
    <lineage>
        <taxon>Bacteria</taxon>
        <taxon>Bacillati</taxon>
        <taxon>Bacillota</taxon>
        <taxon>Bacilli</taxon>
        <taxon>Bacillales</taxon>
        <taxon>Bacillaceae</taxon>
        <taxon>Evansella</taxon>
    </lineage>
</organism>
<dbReference type="RefSeq" id="WP_307326350.1">
    <property type="nucleotide sequence ID" value="NZ_JAUSUG010000010.1"/>
</dbReference>
<proteinExistence type="predicted"/>
<dbReference type="Proteomes" id="UP001230005">
    <property type="component" value="Unassembled WGS sequence"/>
</dbReference>